<feature type="domain" description="Flagellar hook-associated protein 2 C-terminal" evidence="3">
    <location>
        <begin position="218"/>
        <end position="266"/>
    </location>
</feature>
<evidence type="ECO:0000313" key="4">
    <source>
        <dbReference type="EMBL" id="GAG10658.1"/>
    </source>
</evidence>
<evidence type="ECO:0000256" key="2">
    <source>
        <dbReference type="ARBA" id="ARBA00023143"/>
    </source>
</evidence>
<dbReference type="PANTHER" id="PTHR30288:SF0">
    <property type="entry name" value="FLAGELLAR HOOK-ASSOCIATED PROTEIN 2"/>
    <property type="match status" value="1"/>
</dbReference>
<dbReference type="InterPro" id="IPR010809">
    <property type="entry name" value="FliD_C"/>
</dbReference>
<protein>
    <recommendedName>
        <fullName evidence="3">Flagellar hook-associated protein 2 C-terminal domain-containing protein</fullName>
    </recommendedName>
</protein>
<dbReference type="Pfam" id="PF07195">
    <property type="entry name" value="FliD_C"/>
    <property type="match status" value="1"/>
</dbReference>
<dbReference type="EMBL" id="BARS01022053">
    <property type="protein sequence ID" value="GAG10658.1"/>
    <property type="molecule type" value="Genomic_DNA"/>
</dbReference>
<feature type="non-terminal residue" evidence="4">
    <location>
        <position position="271"/>
    </location>
</feature>
<comment type="caution">
    <text evidence="4">The sequence shown here is derived from an EMBL/GenBank/DDBJ whole genome shotgun (WGS) entry which is preliminary data.</text>
</comment>
<evidence type="ECO:0000256" key="1">
    <source>
        <dbReference type="ARBA" id="ARBA00004365"/>
    </source>
</evidence>
<name>X0VDW2_9ZZZZ</name>
<dbReference type="AlphaFoldDB" id="X0VDW2"/>
<keyword evidence="2" id="KW-0975">Bacterial flagellum</keyword>
<dbReference type="Pfam" id="PF07196">
    <property type="entry name" value="Flagellin_IN"/>
    <property type="match status" value="1"/>
</dbReference>
<dbReference type="PANTHER" id="PTHR30288">
    <property type="entry name" value="FLAGELLAR CAP/ASSEMBLY PROTEIN FLID"/>
    <property type="match status" value="1"/>
</dbReference>
<feature type="non-terminal residue" evidence="4">
    <location>
        <position position="1"/>
    </location>
</feature>
<sequence>ETWTHDLCVAGADDEYFSAAEISNNAGENYKFVFQFGSESQVTVDLSAYDATGITLNELVSEINTSAGYTAASAAAQGSQYNLRIQAQNAGDRALVITDDNSVDELDNTDDFTQTVDGDVGADAIVGAGTFVYTYNGVTRTVTTTASTSLGALRDLINNDAGNPGLSASILEYEVDADHKYHLVLSGDNTGSDYTITVEAATTLSGFAPGSFQETMTAEDSQIRVDGYPPADWIERSSNSISDVIEGVTLNLNGTGTASVTLNRDTGQLEQ</sequence>
<accession>X0VDW2</accession>
<gene>
    <name evidence="4" type="ORF">S01H1_35301</name>
</gene>
<dbReference type="GO" id="GO:0007155">
    <property type="term" value="P:cell adhesion"/>
    <property type="evidence" value="ECO:0007669"/>
    <property type="project" value="InterPro"/>
</dbReference>
<dbReference type="InterPro" id="IPR040026">
    <property type="entry name" value="FliD"/>
</dbReference>
<dbReference type="InterPro" id="IPR010810">
    <property type="entry name" value="Flagellin_hook_IN_motif"/>
</dbReference>
<proteinExistence type="predicted"/>
<dbReference type="GO" id="GO:0009421">
    <property type="term" value="C:bacterial-type flagellum filament cap"/>
    <property type="evidence" value="ECO:0007669"/>
    <property type="project" value="InterPro"/>
</dbReference>
<reference evidence="4" key="1">
    <citation type="journal article" date="2014" name="Front. Microbiol.">
        <title>High frequency of phylogenetically diverse reductive dehalogenase-homologous genes in deep subseafloor sedimentary metagenomes.</title>
        <authorList>
            <person name="Kawai M."/>
            <person name="Futagami T."/>
            <person name="Toyoda A."/>
            <person name="Takaki Y."/>
            <person name="Nishi S."/>
            <person name="Hori S."/>
            <person name="Arai W."/>
            <person name="Tsubouchi T."/>
            <person name="Morono Y."/>
            <person name="Uchiyama I."/>
            <person name="Ito T."/>
            <person name="Fujiyama A."/>
            <person name="Inagaki F."/>
            <person name="Takami H."/>
        </authorList>
    </citation>
    <scope>NUCLEOTIDE SEQUENCE</scope>
    <source>
        <strain evidence="4">Expedition CK06-06</strain>
    </source>
</reference>
<evidence type="ECO:0000259" key="3">
    <source>
        <dbReference type="Pfam" id="PF07195"/>
    </source>
</evidence>
<organism evidence="4">
    <name type="scientific">marine sediment metagenome</name>
    <dbReference type="NCBI Taxonomy" id="412755"/>
    <lineage>
        <taxon>unclassified sequences</taxon>
        <taxon>metagenomes</taxon>
        <taxon>ecological metagenomes</taxon>
    </lineage>
</organism>
<comment type="subcellular location">
    <subcellularLocation>
        <location evidence="1">Bacterial flagellum</location>
    </subcellularLocation>
</comment>
<dbReference type="GO" id="GO:0071973">
    <property type="term" value="P:bacterial-type flagellum-dependent cell motility"/>
    <property type="evidence" value="ECO:0007669"/>
    <property type="project" value="TreeGrafter"/>
</dbReference>